<organism evidence="2 3">
    <name type="scientific">Austropuccinia psidii MF-1</name>
    <dbReference type="NCBI Taxonomy" id="1389203"/>
    <lineage>
        <taxon>Eukaryota</taxon>
        <taxon>Fungi</taxon>
        <taxon>Dikarya</taxon>
        <taxon>Basidiomycota</taxon>
        <taxon>Pucciniomycotina</taxon>
        <taxon>Pucciniomycetes</taxon>
        <taxon>Pucciniales</taxon>
        <taxon>Sphaerophragmiaceae</taxon>
        <taxon>Austropuccinia</taxon>
    </lineage>
</organism>
<gene>
    <name evidence="2" type="ORF">O181_030992</name>
</gene>
<feature type="domain" description="Integrase zinc-binding" evidence="1">
    <location>
        <begin position="147"/>
        <end position="204"/>
    </location>
</feature>
<dbReference type="InterPro" id="IPR041588">
    <property type="entry name" value="Integrase_H2C2"/>
</dbReference>
<evidence type="ECO:0000313" key="2">
    <source>
        <dbReference type="EMBL" id="MBW0491277.1"/>
    </source>
</evidence>
<dbReference type="AlphaFoldDB" id="A0A9Q3H4Y1"/>
<dbReference type="EMBL" id="AVOT02010993">
    <property type="protein sequence ID" value="MBW0491277.1"/>
    <property type="molecule type" value="Genomic_DNA"/>
</dbReference>
<dbReference type="Gene3D" id="1.10.340.70">
    <property type="match status" value="1"/>
</dbReference>
<evidence type="ECO:0000313" key="3">
    <source>
        <dbReference type="Proteomes" id="UP000765509"/>
    </source>
</evidence>
<keyword evidence="3" id="KW-1185">Reference proteome</keyword>
<accession>A0A9Q3H4Y1</accession>
<name>A0A9Q3H4Y1_9BASI</name>
<evidence type="ECO:0000259" key="1">
    <source>
        <dbReference type="Pfam" id="PF17921"/>
    </source>
</evidence>
<dbReference type="Pfam" id="PF17921">
    <property type="entry name" value="Integrase_H2C2"/>
    <property type="match status" value="1"/>
</dbReference>
<comment type="caution">
    <text evidence="2">The sequence shown here is derived from an EMBL/GenBank/DDBJ whole genome shotgun (WGS) entry which is preliminary data.</text>
</comment>
<sequence>MKTTNRHMFRGKTAIQEYRGNMTIIYKEGERNNNLDCLSIWPLDNVKGNPAYKPEVAAKIPIHFMEIDRRKDFKFSELKFGTSEIDKTDPEGTVTPILGISSSELHNTFSSSLEEPWLWDYKDDEVSLIDGILYPREKNTSALTVIDRDHISLILKECHDFPYMGYMSEDKSKERIVSTAWWPQWEQTFSKYIKICERFQKANKHGKRYGLCQHIQEPKNPWETINLDWVKGLVLEGNKTFNTCLVIVDRYSKSLRCLPCHKEDTTMYIALLFLNKIISTC</sequence>
<dbReference type="Proteomes" id="UP000765509">
    <property type="component" value="Unassembled WGS sequence"/>
</dbReference>
<reference evidence="2" key="1">
    <citation type="submission" date="2021-03" db="EMBL/GenBank/DDBJ databases">
        <title>Draft genome sequence of rust myrtle Austropuccinia psidii MF-1, a brazilian biotype.</title>
        <authorList>
            <person name="Quecine M.C."/>
            <person name="Pachon D.M.R."/>
            <person name="Bonatelli M.L."/>
            <person name="Correr F.H."/>
            <person name="Franceschini L.M."/>
            <person name="Leite T.F."/>
            <person name="Margarido G.R.A."/>
            <person name="Almeida C.A."/>
            <person name="Ferrarezi J.A."/>
            <person name="Labate C.A."/>
        </authorList>
    </citation>
    <scope>NUCLEOTIDE SEQUENCE</scope>
    <source>
        <strain evidence="2">MF-1</strain>
    </source>
</reference>
<dbReference type="InterPro" id="IPR050951">
    <property type="entry name" value="Retrovirus_Pol_polyprotein"/>
</dbReference>
<dbReference type="PANTHER" id="PTHR37984">
    <property type="entry name" value="PROTEIN CBG26694"/>
    <property type="match status" value="1"/>
</dbReference>
<dbReference type="PANTHER" id="PTHR37984:SF5">
    <property type="entry name" value="PROTEIN NYNRIN-LIKE"/>
    <property type="match status" value="1"/>
</dbReference>
<protein>
    <recommendedName>
        <fullName evidence="1">Integrase zinc-binding domain-containing protein</fullName>
    </recommendedName>
</protein>
<proteinExistence type="predicted"/>